<dbReference type="InterPro" id="IPR021335">
    <property type="entry name" value="DUF2948"/>
</dbReference>
<gene>
    <name evidence="2" type="ORF">ACFSKO_19210</name>
</gene>
<reference evidence="3" key="1">
    <citation type="journal article" date="2019" name="Int. J. Syst. Evol. Microbiol.">
        <title>The Global Catalogue of Microorganisms (GCM) 10K type strain sequencing project: providing services to taxonomists for standard genome sequencing and annotation.</title>
        <authorList>
            <consortium name="The Broad Institute Genomics Platform"/>
            <consortium name="The Broad Institute Genome Sequencing Center for Infectious Disease"/>
            <person name="Wu L."/>
            <person name="Ma J."/>
        </authorList>
    </citation>
    <scope>NUCLEOTIDE SEQUENCE [LARGE SCALE GENOMIC DNA]</scope>
    <source>
        <strain evidence="3">CGMCC 4.7192</strain>
    </source>
</reference>
<feature type="region of interest" description="Disordered" evidence="1">
    <location>
        <begin position="160"/>
        <end position="203"/>
    </location>
</feature>
<organism evidence="2 3">
    <name type="scientific">Kiloniella antarctica</name>
    <dbReference type="NCBI Taxonomy" id="1550907"/>
    <lineage>
        <taxon>Bacteria</taxon>
        <taxon>Pseudomonadati</taxon>
        <taxon>Pseudomonadota</taxon>
        <taxon>Alphaproteobacteria</taxon>
        <taxon>Rhodospirillales</taxon>
        <taxon>Kiloniellaceae</taxon>
        <taxon>Kiloniella</taxon>
    </lineage>
</organism>
<evidence type="ECO:0000313" key="3">
    <source>
        <dbReference type="Proteomes" id="UP001597294"/>
    </source>
</evidence>
<dbReference type="Proteomes" id="UP001597294">
    <property type="component" value="Unassembled WGS sequence"/>
</dbReference>
<comment type="caution">
    <text evidence="2">The sequence shown here is derived from an EMBL/GenBank/DDBJ whole genome shotgun (WGS) entry which is preliminary data.</text>
</comment>
<name>A0ABW5BS45_9PROT</name>
<sequence length="203" mass="22737">MAESKRLKIRAHDAEDIRTLSGLLQDSLAPLCDVTYLREQSRFVLVVNRFCWEMLPTEIRERALSAPDTPAGQAENDDVSFDDVEDLPTFHRVNTGLCFDKVKSVQVKDVDLSKKDEILNLLTVAAIPGYITLHFSGGAAIRLVVSQIRCHMDDISEPWPTLYQPRHDMDGISDTDGKDDTSSKKDHSQDTEHSKGARSPEEA</sequence>
<proteinExistence type="predicted"/>
<protein>
    <submittedName>
        <fullName evidence="2">DUF2948 family protein</fullName>
    </submittedName>
</protein>
<dbReference type="Pfam" id="PF11164">
    <property type="entry name" value="DUF2948"/>
    <property type="match status" value="1"/>
</dbReference>
<accession>A0ABW5BS45</accession>
<dbReference type="RefSeq" id="WP_380254705.1">
    <property type="nucleotide sequence ID" value="NZ_JBHUII010000013.1"/>
</dbReference>
<evidence type="ECO:0000256" key="1">
    <source>
        <dbReference type="SAM" id="MobiDB-lite"/>
    </source>
</evidence>
<dbReference type="EMBL" id="JBHUII010000013">
    <property type="protein sequence ID" value="MFD2207749.1"/>
    <property type="molecule type" value="Genomic_DNA"/>
</dbReference>
<evidence type="ECO:0000313" key="2">
    <source>
        <dbReference type="EMBL" id="MFD2207749.1"/>
    </source>
</evidence>
<keyword evidence="3" id="KW-1185">Reference proteome</keyword>
<feature type="compositionally biased region" description="Basic and acidic residues" evidence="1">
    <location>
        <begin position="165"/>
        <end position="203"/>
    </location>
</feature>